<dbReference type="InterPro" id="IPR011598">
    <property type="entry name" value="bHLH_dom"/>
</dbReference>
<dbReference type="AlphaFoldDB" id="A0AB34L236"/>
<evidence type="ECO:0000256" key="1">
    <source>
        <dbReference type="ARBA" id="ARBA00004123"/>
    </source>
</evidence>
<dbReference type="PROSITE" id="PS50888">
    <property type="entry name" value="BHLH"/>
    <property type="match status" value="1"/>
</dbReference>
<keyword evidence="2" id="KW-0805">Transcription regulation</keyword>
<dbReference type="GO" id="GO:0046983">
    <property type="term" value="F:protein dimerization activity"/>
    <property type="evidence" value="ECO:0007669"/>
    <property type="project" value="InterPro"/>
</dbReference>
<evidence type="ECO:0000259" key="7">
    <source>
        <dbReference type="PROSITE" id="PS50888"/>
    </source>
</evidence>
<reference evidence="8 9" key="1">
    <citation type="journal article" date="2020" name="Microbiol. Resour. Announc.">
        <title>Draft Genome Sequence of a Cladosporium Species Isolated from the Mesophotic Ascidian Didemnum maculosum.</title>
        <authorList>
            <person name="Gioti A."/>
            <person name="Siaperas R."/>
            <person name="Nikolaivits E."/>
            <person name="Le Goff G."/>
            <person name="Ouazzani J."/>
            <person name="Kotoulas G."/>
            <person name="Topakas E."/>
        </authorList>
    </citation>
    <scope>NUCLEOTIDE SEQUENCE [LARGE SCALE GENOMIC DNA]</scope>
    <source>
        <strain evidence="8 9">TM138-S3</strain>
    </source>
</reference>
<dbReference type="GO" id="GO:0000978">
    <property type="term" value="F:RNA polymerase II cis-regulatory region sequence-specific DNA binding"/>
    <property type="evidence" value="ECO:0007669"/>
    <property type="project" value="TreeGrafter"/>
</dbReference>
<dbReference type="RefSeq" id="XP_069232821.1">
    <property type="nucleotide sequence ID" value="XM_069370298.1"/>
</dbReference>
<gene>
    <name evidence="8" type="ORF">WHR41_01692</name>
</gene>
<dbReference type="GO" id="GO:0005634">
    <property type="term" value="C:nucleus"/>
    <property type="evidence" value="ECO:0007669"/>
    <property type="project" value="UniProtKB-SubCell"/>
</dbReference>
<dbReference type="PANTHER" id="PTHR15741:SF39">
    <property type="entry name" value="BHLH TRANSCRIPTION FACTOR (EUROFUNG)"/>
    <property type="match status" value="1"/>
</dbReference>
<protein>
    <recommendedName>
        <fullName evidence="7">BHLH domain-containing protein</fullName>
    </recommendedName>
</protein>
<dbReference type="GO" id="GO:0000981">
    <property type="term" value="F:DNA-binding transcription factor activity, RNA polymerase II-specific"/>
    <property type="evidence" value="ECO:0007669"/>
    <property type="project" value="TreeGrafter"/>
</dbReference>
<dbReference type="InterPro" id="IPR036638">
    <property type="entry name" value="HLH_DNA-bd_sf"/>
</dbReference>
<keyword evidence="9" id="KW-1185">Reference proteome</keyword>
<organism evidence="8 9">
    <name type="scientific">Cladosporium halotolerans</name>
    <dbReference type="NCBI Taxonomy" id="1052096"/>
    <lineage>
        <taxon>Eukaryota</taxon>
        <taxon>Fungi</taxon>
        <taxon>Dikarya</taxon>
        <taxon>Ascomycota</taxon>
        <taxon>Pezizomycotina</taxon>
        <taxon>Dothideomycetes</taxon>
        <taxon>Dothideomycetidae</taxon>
        <taxon>Cladosporiales</taxon>
        <taxon>Cladosporiaceae</taxon>
        <taxon>Cladosporium</taxon>
    </lineage>
</organism>
<evidence type="ECO:0000256" key="6">
    <source>
        <dbReference type="SAM" id="MobiDB-lite"/>
    </source>
</evidence>
<name>A0AB34L236_9PEZI</name>
<comment type="subcellular location">
    <subcellularLocation>
        <location evidence="1">Nucleus</location>
    </subcellularLocation>
</comment>
<comment type="caution">
    <text evidence="8">The sequence shown here is derived from an EMBL/GenBank/DDBJ whole genome shotgun (WGS) entry which is preliminary data.</text>
</comment>
<feature type="compositionally biased region" description="Polar residues" evidence="6">
    <location>
        <begin position="1"/>
        <end position="15"/>
    </location>
</feature>
<evidence type="ECO:0000313" key="9">
    <source>
        <dbReference type="Proteomes" id="UP000803884"/>
    </source>
</evidence>
<evidence type="ECO:0000256" key="4">
    <source>
        <dbReference type="ARBA" id="ARBA00023163"/>
    </source>
</evidence>
<sequence>MASSNNQRTTPTGGSANDRPRLTDAEKKQNHILSEQKRRQAIRQGFDRLAAQVPGCEGMGRSEALVLQATVNEMKAQTALKEKLKKKIMRDNPDMTEDLFNQFYEPHSTGVPEAVFCPPQANSPAASTGSGSGKGKGKKVKTETE</sequence>
<dbReference type="EMBL" id="JAAQHG020000004">
    <property type="protein sequence ID" value="KAL1589716.1"/>
    <property type="molecule type" value="Genomic_DNA"/>
</dbReference>
<dbReference type="GeneID" id="96003136"/>
<dbReference type="InterPro" id="IPR057072">
    <property type="entry name" value="bHLH_INO4"/>
</dbReference>
<evidence type="ECO:0000256" key="5">
    <source>
        <dbReference type="ARBA" id="ARBA00023242"/>
    </source>
</evidence>
<accession>A0AB34L236</accession>
<feature type="region of interest" description="Disordered" evidence="6">
    <location>
        <begin position="1"/>
        <end position="34"/>
    </location>
</feature>
<proteinExistence type="predicted"/>
<dbReference type="InterPro" id="IPR052207">
    <property type="entry name" value="Max-like/E-box_TFs"/>
</dbReference>
<feature type="domain" description="BHLH" evidence="7">
    <location>
        <begin position="26"/>
        <end position="77"/>
    </location>
</feature>
<feature type="region of interest" description="Disordered" evidence="6">
    <location>
        <begin position="111"/>
        <end position="145"/>
    </location>
</feature>
<evidence type="ECO:0000256" key="2">
    <source>
        <dbReference type="ARBA" id="ARBA00023015"/>
    </source>
</evidence>
<keyword evidence="4" id="KW-0804">Transcription</keyword>
<dbReference type="Pfam" id="PF23181">
    <property type="entry name" value="bHLH_INO4"/>
    <property type="match status" value="1"/>
</dbReference>
<dbReference type="PANTHER" id="PTHR15741">
    <property type="entry name" value="BASIC HELIX-LOOP-HELIX ZIP TRANSCRIPTION FACTOR"/>
    <property type="match status" value="1"/>
</dbReference>
<keyword evidence="5" id="KW-0539">Nucleus</keyword>
<feature type="compositionally biased region" description="Basic and acidic residues" evidence="6">
    <location>
        <begin position="18"/>
        <end position="34"/>
    </location>
</feature>
<dbReference type="SMART" id="SM00353">
    <property type="entry name" value="HLH"/>
    <property type="match status" value="1"/>
</dbReference>
<evidence type="ECO:0000256" key="3">
    <source>
        <dbReference type="ARBA" id="ARBA00023125"/>
    </source>
</evidence>
<keyword evidence="3" id="KW-0238">DNA-binding</keyword>
<dbReference type="Gene3D" id="4.10.280.10">
    <property type="entry name" value="Helix-loop-helix DNA-binding domain"/>
    <property type="match status" value="1"/>
</dbReference>
<dbReference type="SUPFAM" id="SSF47459">
    <property type="entry name" value="HLH, helix-loop-helix DNA-binding domain"/>
    <property type="match status" value="1"/>
</dbReference>
<evidence type="ECO:0000313" key="8">
    <source>
        <dbReference type="EMBL" id="KAL1589716.1"/>
    </source>
</evidence>
<dbReference type="Proteomes" id="UP000803884">
    <property type="component" value="Unassembled WGS sequence"/>
</dbReference>